<name>A0A927R9T0_9ACTN</name>
<keyword evidence="2" id="KW-0238">DNA-binding</keyword>
<dbReference type="InterPro" id="IPR015421">
    <property type="entry name" value="PyrdxlP-dep_Trfase_major"/>
</dbReference>
<sequence length="399" mass="42163">MTAPGPTTLPTVQFRTGDGTIDLGWGHPHPASLPVDAWGEATGAALRRYGASALTYGHPTGPGPLIEWLCGRLGEVDTAAPDPTQTFVTAGASHALDLIASILCRPGDVVLVDSPTYHLALRVIADHRVDIVPAPVDSDGIDPAATAELVRAIGRQGRRVPMLYLVPTFNNPTGRSLPAERRSALVTAAQRTGMTLVEDDTYRELAYPAPAPASLFGSAEIGSVVRIGSFAKSVAPGLRLGWLNAAAPVVDALAARGYVHSGGGVNHANALTLAEFAAAGSYRRHVEAIRSRYRRQRDELVTAVRRDLPQAEFTVPGGGWFLWLRLPAPRGGTELLPYAAAAGVSYLPGRQFFVAETGHQHLRLSFSLFDPETLAAGVRRLGEAYQAAGLRSGSGTPPD</sequence>
<dbReference type="GO" id="GO:0030170">
    <property type="term" value="F:pyridoxal phosphate binding"/>
    <property type="evidence" value="ECO:0007669"/>
    <property type="project" value="InterPro"/>
</dbReference>
<organism evidence="2 3">
    <name type="scientific">Plantactinospora soyae</name>
    <dbReference type="NCBI Taxonomy" id="1544732"/>
    <lineage>
        <taxon>Bacteria</taxon>
        <taxon>Bacillati</taxon>
        <taxon>Actinomycetota</taxon>
        <taxon>Actinomycetes</taxon>
        <taxon>Micromonosporales</taxon>
        <taxon>Micromonosporaceae</taxon>
        <taxon>Plantactinospora</taxon>
    </lineage>
</organism>
<dbReference type="GO" id="GO:0047536">
    <property type="term" value="F:2-aminoadipate transaminase activity"/>
    <property type="evidence" value="ECO:0007669"/>
    <property type="project" value="TreeGrafter"/>
</dbReference>
<dbReference type="PANTHER" id="PTHR42858">
    <property type="entry name" value="AMINOTRANSFERASE"/>
    <property type="match status" value="1"/>
</dbReference>
<keyword evidence="3" id="KW-1185">Reference proteome</keyword>
<proteinExistence type="predicted"/>
<dbReference type="Gene3D" id="3.90.1150.10">
    <property type="entry name" value="Aspartate Aminotransferase, domain 1"/>
    <property type="match status" value="1"/>
</dbReference>
<evidence type="ECO:0000259" key="1">
    <source>
        <dbReference type="Pfam" id="PF00155"/>
    </source>
</evidence>
<accession>A0A927R9T0</accession>
<dbReference type="PANTHER" id="PTHR42858:SF1">
    <property type="entry name" value="LD15494P"/>
    <property type="match status" value="1"/>
</dbReference>
<evidence type="ECO:0000313" key="2">
    <source>
        <dbReference type="EMBL" id="MBE1490096.1"/>
    </source>
</evidence>
<reference evidence="2" key="1">
    <citation type="submission" date="2020-10" db="EMBL/GenBank/DDBJ databases">
        <title>Sequencing the genomes of 1000 actinobacteria strains.</title>
        <authorList>
            <person name="Klenk H.-P."/>
        </authorList>
    </citation>
    <scope>NUCLEOTIDE SEQUENCE</scope>
    <source>
        <strain evidence="2">DSM 46832</strain>
    </source>
</reference>
<evidence type="ECO:0000313" key="3">
    <source>
        <dbReference type="Proteomes" id="UP000649753"/>
    </source>
</evidence>
<dbReference type="SUPFAM" id="SSF53383">
    <property type="entry name" value="PLP-dependent transferases"/>
    <property type="match status" value="1"/>
</dbReference>
<dbReference type="InterPro" id="IPR015422">
    <property type="entry name" value="PyrdxlP-dep_Trfase_small"/>
</dbReference>
<dbReference type="RefSeq" id="WP_192769438.1">
    <property type="nucleotide sequence ID" value="NZ_JADBEB010000001.1"/>
</dbReference>
<protein>
    <submittedName>
        <fullName evidence="2">DNA-binding transcriptional MocR family regulator</fullName>
    </submittedName>
</protein>
<dbReference type="AlphaFoldDB" id="A0A927R9T0"/>
<dbReference type="InterPro" id="IPR004839">
    <property type="entry name" value="Aminotransferase_I/II_large"/>
</dbReference>
<dbReference type="CDD" id="cd00609">
    <property type="entry name" value="AAT_like"/>
    <property type="match status" value="1"/>
</dbReference>
<dbReference type="InterPro" id="IPR015424">
    <property type="entry name" value="PyrdxlP-dep_Trfase"/>
</dbReference>
<dbReference type="Pfam" id="PF00155">
    <property type="entry name" value="Aminotran_1_2"/>
    <property type="match status" value="1"/>
</dbReference>
<gene>
    <name evidence="2" type="ORF">H4W31_005734</name>
</gene>
<dbReference type="GO" id="GO:0003677">
    <property type="term" value="F:DNA binding"/>
    <property type="evidence" value="ECO:0007669"/>
    <property type="project" value="UniProtKB-KW"/>
</dbReference>
<comment type="caution">
    <text evidence="2">The sequence shown here is derived from an EMBL/GenBank/DDBJ whole genome shotgun (WGS) entry which is preliminary data.</text>
</comment>
<dbReference type="Proteomes" id="UP000649753">
    <property type="component" value="Unassembled WGS sequence"/>
</dbReference>
<dbReference type="Gene3D" id="3.40.640.10">
    <property type="entry name" value="Type I PLP-dependent aspartate aminotransferase-like (Major domain)"/>
    <property type="match status" value="1"/>
</dbReference>
<dbReference type="EMBL" id="JADBEB010000001">
    <property type="protein sequence ID" value="MBE1490096.1"/>
    <property type="molecule type" value="Genomic_DNA"/>
</dbReference>
<feature type="domain" description="Aminotransferase class I/classII large" evidence="1">
    <location>
        <begin position="34"/>
        <end position="381"/>
    </location>
</feature>